<comment type="caution">
    <text evidence="1">The sequence shown here is derived from an EMBL/GenBank/DDBJ whole genome shotgun (WGS) entry which is preliminary data.</text>
</comment>
<organism evidence="1 2">
    <name type="scientific">Monilinia laxa</name>
    <name type="common">Brown rot fungus</name>
    <name type="synonym">Sclerotinia laxa</name>
    <dbReference type="NCBI Taxonomy" id="61186"/>
    <lineage>
        <taxon>Eukaryota</taxon>
        <taxon>Fungi</taxon>
        <taxon>Dikarya</taxon>
        <taxon>Ascomycota</taxon>
        <taxon>Pezizomycotina</taxon>
        <taxon>Leotiomycetes</taxon>
        <taxon>Helotiales</taxon>
        <taxon>Sclerotiniaceae</taxon>
        <taxon>Monilinia</taxon>
    </lineage>
</organism>
<reference evidence="1 2" key="1">
    <citation type="submission" date="2019-06" db="EMBL/GenBank/DDBJ databases">
        <title>Genome Sequence of the Brown Rot Fungal Pathogen Monilinia laxa.</title>
        <authorList>
            <person name="De Miccolis Angelini R.M."/>
            <person name="Landi L."/>
            <person name="Abate D."/>
            <person name="Pollastro S."/>
            <person name="Romanazzi G."/>
            <person name="Faretra F."/>
        </authorList>
    </citation>
    <scope>NUCLEOTIDE SEQUENCE [LARGE SCALE GENOMIC DNA]</scope>
    <source>
        <strain evidence="1 2">Mlax316</strain>
    </source>
</reference>
<evidence type="ECO:0000313" key="2">
    <source>
        <dbReference type="Proteomes" id="UP000326757"/>
    </source>
</evidence>
<name>A0A5N6JYJ0_MONLA</name>
<proteinExistence type="predicted"/>
<protein>
    <submittedName>
        <fullName evidence="1">Uncharacterized protein</fullName>
    </submittedName>
</protein>
<gene>
    <name evidence="1" type="ORF">EYC80_009645</name>
</gene>
<accession>A0A5N6JYJ0</accession>
<keyword evidence="2" id="KW-1185">Reference proteome</keyword>
<dbReference type="AlphaFoldDB" id="A0A5N6JYJ0"/>
<dbReference type="EMBL" id="VIGI01000011">
    <property type="protein sequence ID" value="KAB8294211.1"/>
    <property type="molecule type" value="Genomic_DNA"/>
</dbReference>
<dbReference type="OrthoDB" id="3541652at2759"/>
<sequence>MGEPIICFNTDCNYPFGSACHSCAFEFELRAVAKARAMERDSEKEFKLNEEPAQGAALLQSRAESLCDRHDISQRVADIVEDLQAIFAFTPSKPKYPNKLTWKNLQTQDLTPASLKPGEMLKLGSGCGGGHVDNHIDVATLEFWLNEILENSLDGPSIGSSFIGGADEHDLKEEECAYCGLPMGEGVWKDLHLMKCKYAHEEAEKLESARAQWMKRRNC</sequence>
<evidence type="ECO:0000313" key="1">
    <source>
        <dbReference type="EMBL" id="KAB8294211.1"/>
    </source>
</evidence>
<dbReference type="Proteomes" id="UP000326757">
    <property type="component" value="Unassembled WGS sequence"/>
</dbReference>